<dbReference type="RefSeq" id="WP_067421264.1">
    <property type="nucleotide sequence ID" value="NZ_CBCPID010000003.1"/>
</dbReference>
<proteinExistence type="predicted"/>
<accession>A0A1B8HQK8</accession>
<comment type="caution">
    <text evidence="1">The sequence shown here is derived from an EMBL/GenBank/DDBJ whole genome shotgun (WGS) entry which is preliminary data.</text>
</comment>
<organism evidence="1 2">
    <name type="scientific">Morganella psychrotolerans</name>
    <dbReference type="NCBI Taxonomy" id="368603"/>
    <lineage>
        <taxon>Bacteria</taxon>
        <taxon>Pseudomonadati</taxon>
        <taxon>Pseudomonadota</taxon>
        <taxon>Gammaproteobacteria</taxon>
        <taxon>Enterobacterales</taxon>
        <taxon>Morganellaceae</taxon>
        <taxon>Morganella</taxon>
    </lineage>
</organism>
<name>A0A1B8HQK8_9GAMM</name>
<dbReference type="EMBL" id="LZEX01000001">
    <property type="protein sequence ID" value="OBU11769.1"/>
    <property type="molecule type" value="Genomic_DNA"/>
</dbReference>
<dbReference type="AlphaFoldDB" id="A0A1B8HQK8"/>
<sequence>MKIIIFCTALILISGEVFADEYLYNYRYDGSPYGYNYDVSGTDDNGDTIEGNIDIRGRYGTGVITNTEGDDVDVDVRWDGYGVLVAEDEDGNSYDPEVE</sequence>
<evidence type="ECO:0000313" key="1">
    <source>
        <dbReference type="EMBL" id="OBU11769.1"/>
    </source>
</evidence>
<protein>
    <submittedName>
        <fullName evidence="1">Uncharacterized protein</fullName>
    </submittedName>
</protein>
<gene>
    <name evidence="1" type="ORF">AYY17_00540</name>
</gene>
<dbReference type="Proteomes" id="UP000092247">
    <property type="component" value="Unassembled WGS sequence"/>
</dbReference>
<reference evidence="1 2" key="1">
    <citation type="submission" date="2016-06" db="EMBL/GenBank/DDBJ databases">
        <authorList>
            <person name="Kjaerup R.B."/>
            <person name="Dalgaard T.S."/>
            <person name="Juul-Madsen H.R."/>
        </authorList>
    </citation>
    <scope>NUCLEOTIDE SEQUENCE [LARGE SCALE GENOMIC DNA]</scope>
    <source>
        <strain evidence="1 2">GCSL-Mp3</strain>
    </source>
</reference>
<evidence type="ECO:0000313" key="2">
    <source>
        <dbReference type="Proteomes" id="UP000092247"/>
    </source>
</evidence>